<dbReference type="OrthoDB" id="2938010at2"/>
<dbReference type="STRING" id="649639.Bcell_2347"/>
<proteinExistence type="predicted"/>
<keyword evidence="1" id="KW-0175">Coiled coil</keyword>
<evidence type="ECO:0000313" key="2">
    <source>
        <dbReference type="EMBL" id="ADU30606.1"/>
    </source>
</evidence>
<dbReference type="RefSeq" id="WP_013488941.1">
    <property type="nucleotide sequence ID" value="NC_014829.1"/>
</dbReference>
<sequence>MKSKENGKNDSYFEKIEKLYILNETKQMLEHKLASDHLLIEEINIIQEDIKKINKEIEAHTNHKETADRALNMSLLFPNTIADE</sequence>
<dbReference type="AlphaFoldDB" id="E6TR94"/>
<evidence type="ECO:0000313" key="3">
    <source>
        <dbReference type="Proteomes" id="UP000001401"/>
    </source>
</evidence>
<gene>
    <name evidence="2" type="ordered locus">Bcell_2347</name>
</gene>
<dbReference type="KEGG" id="bco:Bcell_2347"/>
<name>E6TR94_EVAC2</name>
<evidence type="ECO:0000256" key="1">
    <source>
        <dbReference type="SAM" id="Coils"/>
    </source>
</evidence>
<protein>
    <submittedName>
        <fullName evidence="2">Uncharacterized protein</fullName>
    </submittedName>
</protein>
<feature type="coiled-coil region" evidence="1">
    <location>
        <begin position="43"/>
        <end position="70"/>
    </location>
</feature>
<accession>E6TR94</accession>
<dbReference type="Proteomes" id="UP000001401">
    <property type="component" value="Chromosome"/>
</dbReference>
<dbReference type="EMBL" id="CP002394">
    <property type="protein sequence ID" value="ADU30606.1"/>
    <property type="molecule type" value="Genomic_DNA"/>
</dbReference>
<reference evidence="2" key="1">
    <citation type="submission" date="2010-12" db="EMBL/GenBank/DDBJ databases">
        <title>Complete sequence of Bacillus cellulosilyticus DSM 2522.</title>
        <authorList>
            <consortium name="US DOE Joint Genome Institute"/>
            <person name="Lucas S."/>
            <person name="Copeland A."/>
            <person name="Lapidus A."/>
            <person name="Cheng J.-F."/>
            <person name="Bruce D."/>
            <person name="Goodwin L."/>
            <person name="Pitluck S."/>
            <person name="Chertkov O."/>
            <person name="Detter J.C."/>
            <person name="Han C."/>
            <person name="Tapia R."/>
            <person name="Land M."/>
            <person name="Hauser L."/>
            <person name="Jeffries C."/>
            <person name="Kyrpides N."/>
            <person name="Ivanova N."/>
            <person name="Mikhailova N."/>
            <person name="Brumm P."/>
            <person name="Mead D."/>
            <person name="Woyke T."/>
        </authorList>
    </citation>
    <scope>NUCLEOTIDE SEQUENCE [LARGE SCALE GENOMIC DNA]</scope>
    <source>
        <strain evidence="2">DSM 2522</strain>
    </source>
</reference>
<organism evidence="2 3">
    <name type="scientific">Evansella cellulosilytica (strain ATCC 21833 / DSM 2522 / FERM P-1141 / JCM 9156 / N-4)</name>
    <name type="common">Bacillus cellulosilyticus</name>
    <dbReference type="NCBI Taxonomy" id="649639"/>
    <lineage>
        <taxon>Bacteria</taxon>
        <taxon>Bacillati</taxon>
        <taxon>Bacillota</taxon>
        <taxon>Bacilli</taxon>
        <taxon>Bacillales</taxon>
        <taxon>Bacillaceae</taxon>
        <taxon>Evansella</taxon>
    </lineage>
</organism>
<dbReference type="HOGENOM" id="CLU_2520636_0_0_9"/>
<keyword evidence="3" id="KW-1185">Reference proteome</keyword>